<dbReference type="GO" id="GO:0005886">
    <property type="term" value="C:plasma membrane"/>
    <property type="evidence" value="ECO:0007669"/>
    <property type="project" value="UniProtKB-SubCell"/>
</dbReference>
<keyword evidence="11" id="KW-1185">Reference proteome</keyword>
<sequence length="299" mass="32136">MDAFQILVDAPVLSVQLLLDGLLIGAIFALAAYGMALVWGVMNIINIAQGEFVMLGGYVAFFLYQAGFHPLLGVPVAAVVLFVLGWLLYHSIIYRVVDKDLFISILATFGLSILLQQLANELFGADVRTAEAGFGSLFLLDGLVVVPHIKLVAFAAALVVGGLLLVFLRKSRLGQAIRATAQNARAARIMGVNTDQVYAATFGLNAAICGAAGALVAMTWIVHPYLGLPYTVRAFMIVILAGLGNVLGVLFSGIGLGVAENFAGFIMGAELQAAFIFSLLVVILVWRRFWLSRERRYLK</sequence>
<evidence type="ECO:0000256" key="8">
    <source>
        <dbReference type="ARBA" id="ARBA00037998"/>
    </source>
</evidence>
<evidence type="ECO:0000256" key="4">
    <source>
        <dbReference type="ARBA" id="ARBA00022692"/>
    </source>
</evidence>
<organism evidence="10 11">
    <name type="scientific">Sulfurifustis variabilis</name>
    <dbReference type="NCBI Taxonomy" id="1675686"/>
    <lineage>
        <taxon>Bacteria</taxon>
        <taxon>Pseudomonadati</taxon>
        <taxon>Pseudomonadota</taxon>
        <taxon>Gammaproteobacteria</taxon>
        <taxon>Acidiferrobacterales</taxon>
        <taxon>Acidiferrobacteraceae</taxon>
        <taxon>Sulfurifustis</taxon>
    </lineage>
</organism>
<proteinExistence type="inferred from homology"/>
<dbReference type="EMBL" id="AP014936">
    <property type="protein sequence ID" value="BAU46907.1"/>
    <property type="molecule type" value="Genomic_DNA"/>
</dbReference>
<evidence type="ECO:0000256" key="2">
    <source>
        <dbReference type="ARBA" id="ARBA00022448"/>
    </source>
</evidence>
<feature type="transmembrane region" description="Helical" evidence="9">
    <location>
        <begin position="101"/>
        <end position="119"/>
    </location>
</feature>
<evidence type="ECO:0000256" key="1">
    <source>
        <dbReference type="ARBA" id="ARBA00004429"/>
    </source>
</evidence>
<dbReference type="RefSeq" id="WP_096457837.1">
    <property type="nucleotide sequence ID" value="NZ_AP014936.1"/>
</dbReference>
<dbReference type="Pfam" id="PF02653">
    <property type="entry name" value="BPD_transp_2"/>
    <property type="match status" value="1"/>
</dbReference>
<feature type="transmembrane region" description="Helical" evidence="9">
    <location>
        <begin position="271"/>
        <end position="290"/>
    </location>
</feature>
<comment type="similarity">
    <text evidence="8">Belongs to the binding-protein-dependent transport system permease family. LivHM subfamily.</text>
</comment>
<dbReference type="KEGG" id="sva:SVA_0325"/>
<keyword evidence="5" id="KW-0029">Amino-acid transport</keyword>
<comment type="subcellular location">
    <subcellularLocation>
        <location evidence="1">Cell inner membrane</location>
        <topology evidence="1">Multi-pass membrane protein</topology>
    </subcellularLocation>
</comment>
<dbReference type="CDD" id="cd06582">
    <property type="entry name" value="TM_PBP1_LivH_like"/>
    <property type="match status" value="1"/>
</dbReference>
<feature type="transmembrane region" description="Helical" evidence="9">
    <location>
        <begin position="44"/>
        <end position="64"/>
    </location>
</feature>
<keyword evidence="6 9" id="KW-1133">Transmembrane helix</keyword>
<dbReference type="OrthoDB" id="9807115at2"/>
<dbReference type="PANTHER" id="PTHR11795">
    <property type="entry name" value="BRANCHED-CHAIN AMINO ACID TRANSPORT SYSTEM PERMEASE PROTEIN LIVH"/>
    <property type="match status" value="1"/>
</dbReference>
<evidence type="ECO:0000313" key="11">
    <source>
        <dbReference type="Proteomes" id="UP000218899"/>
    </source>
</evidence>
<dbReference type="AlphaFoldDB" id="A0A1B4VCV3"/>
<dbReference type="InterPro" id="IPR052157">
    <property type="entry name" value="BCAA_transport_permease"/>
</dbReference>
<dbReference type="GO" id="GO:0006865">
    <property type="term" value="P:amino acid transport"/>
    <property type="evidence" value="ECO:0007669"/>
    <property type="project" value="UniProtKB-KW"/>
</dbReference>
<evidence type="ECO:0000256" key="7">
    <source>
        <dbReference type="ARBA" id="ARBA00023136"/>
    </source>
</evidence>
<reference evidence="10 11" key="1">
    <citation type="submission" date="2015-08" db="EMBL/GenBank/DDBJ databases">
        <title>Complete genome sequence of Sulfurifustis variabilis.</title>
        <authorList>
            <person name="Miura A."/>
            <person name="Kojima H."/>
            <person name="Fukui M."/>
        </authorList>
    </citation>
    <scope>NUCLEOTIDE SEQUENCE [LARGE SCALE GENOMIC DNA]</scope>
    <source>
        <strain evidence="11">skN76</strain>
    </source>
</reference>
<feature type="transmembrane region" description="Helical" evidence="9">
    <location>
        <begin position="70"/>
        <end position="89"/>
    </location>
</feature>
<keyword evidence="3" id="KW-1003">Cell membrane</keyword>
<dbReference type="Proteomes" id="UP000218899">
    <property type="component" value="Chromosome"/>
</dbReference>
<feature type="transmembrane region" description="Helical" evidence="9">
    <location>
        <begin position="148"/>
        <end position="168"/>
    </location>
</feature>
<evidence type="ECO:0000256" key="3">
    <source>
        <dbReference type="ARBA" id="ARBA00022475"/>
    </source>
</evidence>
<dbReference type="GO" id="GO:0022857">
    <property type="term" value="F:transmembrane transporter activity"/>
    <property type="evidence" value="ECO:0007669"/>
    <property type="project" value="InterPro"/>
</dbReference>
<dbReference type="PANTHER" id="PTHR11795:SF445">
    <property type="entry name" value="AMINO ACID ABC TRANSPORTER PERMEASE PROTEIN"/>
    <property type="match status" value="1"/>
</dbReference>
<evidence type="ECO:0000256" key="6">
    <source>
        <dbReference type="ARBA" id="ARBA00022989"/>
    </source>
</evidence>
<evidence type="ECO:0000256" key="5">
    <source>
        <dbReference type="ARBA" id="ARBA00022970"/>
    </source>
</evidence>
<keyword evidence="4 9" id="KW-0812">Transmembrane</keyword>
<evidence type="ECO:0000256" key="9">
    <source>
        <dbReference type="SAM" id="Phobius"/>
    </source>
</evidence>
<protein>
    <submittedName>
        <fullName evidence="10">Branched-chain amino acid ABC transporter permease</fullName>
    </submittedName>
</protein>
<dbReference type="InterPro" id="IPR001851">
    <property type="entry name" value="ABC_transp_permease"/>
</dbReference>
<feature type="transmembrane region" description="Helical" evidence="9">
    <location>
        <begin position="12"/>
        <end position="32"/>
    </location>
</feature>
<keyword evidence="2" id="KW-0813">Transport</keyword>
<keyword evidence="7 9" id="KW-0472">Membrane</keyword>
<evidence type="ECO:0000313" key="10">
    <source>
        <dbReference type="EMBL" id="BAU46907.1"/>
    </source>
</evidence>
<feature type="transmembrane region" description="Helical" evidence="9">
    <location>
        <begin position="234"/>
        <end position="259"/>
    </location>
</feature>
<gene>
    <name evidence="10" type="ORF">SVA_0325</name>
</gene>
<accession>A0A1B4VCV3</accession>
<feature type="transmembrane region" description="Helical" evidence="9">
    <location>
        <begin position="197"/>
        <end position="222"/>
    </location>
</feature>
<name>A0A1B4VCV3_9GAMM</name>